<dbReference type="EMBL" id="NOXX01000153">
    <property type="protein sequence ID" value="OYQ46931.1"/>
    <property type="molecule type" value="Genomic_DNA"/>
</dbReference>
<evidence type="ECO:0000313" key="2">
    <source>
        <dbReference type="EMBL" id="OYQ46931.1"/>
    </source>
</evidence>
<sequence>MFKDQLPINEYADFYARYITALENIELFDNLEIKQHEFIHFVQNVPLGKHDYRYAPGKWTLKDIIQHIIDAERVFAYRALRIGRGDQTALPGYDENLFAENTNANNRHLQELLTEFALVRQSTLALFKSFKPAQLQNVGTASDKAVSVRALGFIILGHQQHHINVFKERYLDENPS</sequence>
<dbReference type="InterPro" id="IPR024775">
    <property type="entry name" value="DinB-like"/>
</dbReference>
<dbReference type="AlphaFoldDB" id="A0A255ZZW9"/>
<proteinExistence type="predicted"/>
<accession>A0A255ZZW9</accession>
<organism evidence="2 3">
    <name type="scientific">Flavobacterium aurantiibacter</name>
    <dbReference type="NCBI Taxonomy" id="2023067"/>
    <lineage>
        <taxon>Bacteria</taxon>
        <taxon>Pseudomonadati</taxon>
        <taxon>Bacteroidota</taxon>
        <taxon>Flavobacteriia</taxon>
        <taxon>Flavobacteriales</taxon>
        <taxon>Flavobacteriaceae</taxon>
        <taxon>Flavobacterium</taxon>
    </lineage>
</organism>
<dbReference type="Gene3D" id="1.20.120.450">
    <property type="entry name" value="dinb family like domain"/>
    <property type="match status" value="1"/>
</dbReference>
<feature type="domain" description="DinB-like" evidence="1">
    <location>
        <begin position="31"/>
        <end position="164"/>
    </location>
</feature>
<evidence type="ECO:0000313" key="3">
    <source>
        <dbReference type="Proteomes" id="UP000216035"/>
    </source>
</evidence>
<comment type="caution">
    <text evidence="2">The sequence shown here is derived from an EMBL/GenBank/DDBJ whole genome shotgun (WGS) entry which is preliminary data.</text>
</comment>
<gene>
    <name evidence="2" type="ORF">CHX27_03630</name>
</gene>
<dbReference type="Proteomes" id="UP000216035">
    <property type="component" value="Unassembled WGS sequence"/>
</dbReference>
<keyword evidence="3" id="KW-1185">Reference proteome</keyword>
<dbReference type="OrthoDB" id="9793216at2"/>
<dbReference type="Pfam" id="PF12867">
    <property type="entry name" value="DinB_2"/>
    <property type="match status" value="1"/>
</dbReference>
<name>A0A255ZZW9_9FLAO</name>
<evidence type="ECO:0000259" key="1">
    <source>
        <dbReference type="Pfam" id="PF12867"/>
    </source>
</evidence>
<reference evidence="2 3" key="1">
    <citation type="submission" date="2017-07" db="EMBL/GenBank/DDBJ databases">
        <title>Flavobacterium cyanobacteriorum sp. nov., isolated from cyanobacterial aggregates in a eutrophic lake.</title>
        <authorList>
            <person name="Cai H."/>
        </authorList>
    </citation>
    <scope>NUCLEOTIDE SEQUENCE [LARGE SCALE GENOMIC DNA]</scope>
    <source>
        <strain evidence="2 3">TH167</strain>
    </source>
</reference>
<dbReference type="RefSeq" id="WP_094485406.1">
    <property type="nucleotide sequence ID" value="NZ_NOXX01000153.1"/>
</dbReference>
<protein>
    <submittedName>
        <fullName evidence="2">Damage-inducible protein DinB</fullName>
    </submittedName>
</protein>
<dbReference type="SUPFAM" id="SSF109854">
    <property type="entry name" value="DinB/YfiT-like putative metalloenzymes"/>
    <property type="match status" value="1"/>
</dbReference>
<dbReference type="InterPro" id="IPR034660">
    <property type="entry name" value="DinB/YfiT-like"/>
</dbReference>